<dbReference type="SUPFAM" id="SSF53756">
    <property type="entry name" value="UDP-Glycosyltransferase/glycogen phosphorylase"/>
    <property type="match status" value="1"/>
</dbReference>
<dbReference type="EMBL" id="FOHN01000003">
    <property type="protein sequence ID" value="SES79031.1"/>
    <property type="molecule type" value="Genomic_DNA"/>
</dbReference>
<evidence type="ECO:0000313" key="1">
    <source>
        <dbReference type="EMBL" id="SES79031.1"/>
    </source>
</evidence>
<dbReference type="Proteomes" id="UP000199800">
    <property type="component" value="Unassembled WGS sequence"/>
</dbReference>
<dbReference type="RefSeq" id="WP_092476269.1">
    <property type="nucleotide sequence ID" value="NZ_FOHN01000003.1"/>
</dbReference>
<reference evidence="1 2" key="1">
    <citation type="submission" date="2016-10" db="EMBL/GenBank/DDBJ databases">
        <authorList>
            <person name="de Groot N.N."/>
        </authorList>
    </citation>
    <scope>NUCLEOTIDE SEQUENCE [LARGE SCALE GENOMIC DNA]</scope>
    <source>
        <strain evidence="1 2">DSM 1801</strain>
    </source>
</reference>
<dbReference type="AlphaFoldDB" id="A0A1H9ZC38"/>
<evidence type="ECO:0000313" key="2">
    <source>
        <dbReference type="Proteomes" id="UP000199800"/>
    </source>
</evidence>
<proteinExistence type="predicted"/>
<accession>A0A1H9ZC38</accession>
<sequence>MKRILFVTDKNVLTTSGELRLIKNRAEVLYQKYGVSTDFLALQKAGRIHSDAREKIQAGGSMKIIPYSLKNPIKAMVAFASMKKSVAKELEKGEYWAVVYSGIGMSRVTKAIKKKFGIFSIVDMHGSQEDIIEAGRNGTFLRRMFLQFLYRFDVSCLKNAFPYMDGCFAVTEALEMYIRKKYPVNSQIAFYHVPCATMSYAPSEKEYESNREKYRLKYGIKEDEIVFIYSGGVSSWQCIEETIELYRKIEKQIKRKTRMLIFSHNIKEINKLITSEDSIITDSYTADELKKALNAGDYAFMLRKDCVTNNVAFPNKFLEYVQSGMKMIATPHVHDIAKQIEQNKAGYLYNFEEDISMLLKYVEENFGADPDYAIINKILRYNSFEERLQELVSDL</sequence>
<dbReference type="OrthoDB" id="9801492at2"/>
<gene>
    <name evidence="1" type="ORF">SAMN04487772_103119</name>
</gene>
<protein>
    <submittedName>
        <fullName evidence="1">Uncharacterized protein</fullName>
    </submittedName>
</protein>
<name>A0A1H9ZC38_9FIRM</name>
<dbReference type="Gene3D" id="3.40.50.2000">
    <property type="entry name" value="Glycogen Phosphorylase B"/>
    <property type="match status" value="1"/>
</dbReference>
<keyword evidence="2" id="KW-1185">Reference proteome</keyword>
<dbReference type="STRING" id="29364.SAMN04487772_103119"/>
<organism evidence="1 2">
    <name type="scientific">[Clostridium] polysaccharolyticum</name>
    <dbReference type="NCBI Taxonomy" id="29364"/>
    <lineage>
        <taxon>Bacteria</taxon>
        <taxon>Bacillati</taxon>
        <taxon>Bacillota</taxon>
        <taxon>Clostridia</taxon>
        <taxon>Lachnospirales</taxon>
        <taxon>Lachnospiraceae</taxon>
    </lineage>
</organism>